<name>A0A9D1UZS0_9BACT</name>
<dbReference type="AlphaFoldDB" id="A0A9D1UZS0"/>
<dbReference type="Proteomes" id="UP000824202">
    <property type="component" value="Unassembled WGS sequence"/>
</dbReference>
<organism evidence="1 2">
    <name type="scientific">Candidatus Odoribacter faecigallinarum</name>
    <dbReference type="NCBI Taxonomy" id="2838706"/>
    <lineage>
        <taxon>Bacteria</taxon>
        <taxon>Pseudomonadati</taxon>
        <taxon>Bacteroidota</taxon>
        <taxon>Bacteroidia</taxon>
        <taxon>Bacteroidales</taxon>
        <taxon>Odoribacteraceae</taxon>
        <taxon>Odoribacter</taxon>
    </lineage>
</organism>
<evidence type="ECO:0000313" key="1">
    <source>
        <dbReference type="EMBL" id="HIX03394.1"/>
    </source>
</evidence>
<proteinExistence type="predicted"/>
<reference evidence="1" key="2">
    <citation type="submission" date="2021-04" db="EMBL/GenBank/DDBJ databases">
        <authorList>
            <person name="Gilroy R."/>
        </authorList>
    </citation>
    <scope>NUCLEOTIDE SEQUENCE</scope>
    <source>
        <strain evidence="1">23274</strain>
    </source>
</reference>
<reference evidence="1" key="1">
    <citation type="journal article" date="2021" name="PeerJ">
        <title>Extensive microbial diversity within the chicken gut microbiome revealed by metagenomics and culture.</title>
        <authorList>
            <person name="Gilroy R."/>
            <person name="Ravi A."/>
            <person name="Getino M."/>
            <person name="Pursley I."/>
            <person name="Horton D.L."/>
            <person name="Alikhan N.F."/>
            <person name="Baker D."/>
            <person name="Gharbi K."/>
            <person name="Hall N."/>
            <person name="Watson M."/>
            <person name="Adriaenssens E.M."/>
            <person name="Foster-Nyarko E."/>
            <person name="Jarju S."/>
            <person name="Secka A."/>
            <person name="Antonio M."/>
            <person name="Oren A."/>
            <person name="Chaudhuri R.R."/>
            <person name="La Ragione R."/>
            <person name="Hildebrand F."/>
            <person name="Pallen M.J."/>
        </authorList>
    </citation>
    <scope>NUCLEOTIDE SEQUENCE</scope>
    <source>
        <strain evidence="1">23274</strain>
    </source>
</reference>
<dbReference type="EMBL" id="DXFT01000091">
    <property type="protein sequence ID" value="HIX03394.1"/>
    <property type="molecule type" value="Genomic_DNA"/>
</dbReference>
<protein>
    <submittedName>
        <fullName evidence="1">Uncharacterized protein</fullName>
    </submittedName>
</protein>
<comment type="caution">
    <text evidence="1">The sequence shown here is derived from an EMBL/GenBank/DDBJ whole genome shotgun (WGS) entry which is preliminary data.</text>
</comment>
<accession>A0A9D1UZS0</accession>
<sequence length="69" mass="8070">MSEKELNSYRFTPYEEPTDEMLCQIMKEVAEEARQSKQRATEAYIAAMLRDIAAKREKWAERIKSIANA</sequence>
<evidence type="ECO:0000313" key="2">
    <source>
        <dbReference type="Proteomes" id="UP000824202"/>
    </source>
</evidence>
<gene>
    <name evidence="1" type="ORF">H9863_04660</name>
</gene>